<dbReference type="EMBL" id="JACSZI010000079">
    <property type="protein sequence ID" value="MBF9674502.1"/>
    <property type="molecule type" value="Genomic_DNA"/>
</dbReference>
<accession>A0AAW4CA89</accession>
<dbReference type="Proteomes" id="UP000743672">
    <property type="component" value="Unassembled WGS sequence"/>
</dbReference>
<gene>
    <name evidence="1" type="ORF">IAI20_10735</name>
</gene>
<proteinExistence type="predicted"/>
<dbReference type="Pfam" id="PF22398">
    <property type="entry name" value="DUF6978"/>
    <property type="match status" value="1"/>
</dbReference>
<protein>
    <recommendedName>
        <fullName evidence="3">Prophage protein</fullName>
    </recommendedName>
</protein>
<dbReference type="AlphaFoldDB" id="A0AAW4CA89"/>
<dbReference type="InterPro" id="IPR053916">
    <property type="entry name" value="DUF6978"/>
</dbReference>
<comment type="caution">
    <text evidence="1">The sequence shown here is derived from an EMBL/GenBank/DDBJ whole genome shotgun (WGS) entry which is preliminary data.</text>
</comment>
<evidence type="ECO:0008006" key="3">
    <source>
        <dbReference type="Google" id="ProtNLM"/>
    </source>
</evidence>
<name>A0AAW4CA89_9STRE</name>
<evidence type="ECO:0000313" key="1">
    <source>
        <dbReference type="EMBL" id="MBF9674502.1"/>
    </source>
</evidence>
<evidence type="ECO:0000313" key="2">
    <source>
        <dbReference type="Proteomes" id="UP000743672"/>
    </source>
</evidence>
<organism evidence="1 2">
    <name type="scientific">Streptococcus pseudopneumoniae</name>
    <dbReference type="NCBI Taxonomy" id="257758"/>
    <lineage>
        <taxon>Bacteria</taxon>
        <taxon>Bacillati</taxon>
        <taxon>Bacillota</taxon>
        <taxon>Bacilli</taxon>
        <taxon>Lactobacillales</taxon>
        <taxon>Streptococcaceae</taxon>
        <taxon>Streptococcus</taxon>
    </lineage>
</organism>
<dbReference type="RefSeq" id="WP_166732196.1">
    <property type="nucleotide sequence ID" value="NZ_JACSYX010000070.1"/>
</dbReference>
<reference evidence="1" key="1">
    <citation type="journal article" date="2020" name="J. Clin. Microbiol.">
        <title>Streptococcus pseudopneumoniae: Use of whole genome sequences to validate methods used for identification.</title>
        <authorList>
            <person name="Jensen C.S."/>
            <person name="Iversen K.H."/>
            <person name="Dargis R."/>
            <person name="Shewmaker P."/>
            <person name="Rasmussen S."/>
            <person name="Christensen J.J."/>
            <person name="Nielsen X.C."/>
        </authorList>
    </citation>
    <scope>NUCLEOTIDE SEQUENCE</scope>
    <source>
        <strain evidence="1">256-03</strain>
    </source>
</reference>
<sequence length="154" mass="18228">MNYNDLNDQQVQELINKLKYPKNELSFNEIHTTISSLFGKIDIDEAIIDDDDIQYILHIYRGRMNPERYSIHIRFKNSHNHLVRVDINPSNRHVNPDDSIVEGNHIHIYSNHYDKKDRVAIPLEDSDFPNLTHIVDVFSKFIKYTHIKTEADDE</sequence>